<protein>
    <submittedName>
        <fullName evidence="1">Uncharacterized protein</fullName>
    </submittedName>
</protein>
<dbReference type="EMBL" id="LR796631">
    <property type="protein sequence ID" value="CAB4155406.1"/>
    <property type="molecule type" value="Genomic_DNA"/>
</dbReference>
<proteinExistence type="predicted"/>
<evidence type="ECO:0000313" key="1">
    <source>
        <dbReference type="EMBL" id="CAB4155406.1"/>
    </source>
</evidence>
<reference evidence="1" key="1">
    <citation type="submission" date="2020-04" db="EMBL/GenBank/DDBJ databases">
        <authorList>
            <person name="Chiriac C."/>
            <person name="Salcher M."/>
            <person name="Ghai R."/>
            <person name="Kavagutti S V."/>
        </authorList>
    </citation>
    <scope>NUCLEOTIDE SEQUENCE</scope>
</reference>
<gene>
    <name evidence="1" type="ORF">UFOVP673_1</name>
</gene>
<organism evidence="1">
    <name type="scientific">uncultured Caudovirales phage</name>
    <dbReference type="NCBI Taxonomy" id="2100421"/>
    <lineage>
        <taxon>Viruses</taxon>
        <taxon>Duplodnaviria</taxon>
        <taxon>Heunggongvirae</taxon>
        <taxon>Uroviricota</taxon>
        <taxon>Caudoviricetes</taxon>
        <taxon>Peduoviridae</taxon>
        <taxon>Maltschvirus</taxon>
        <taxon>Maltschvirus maltsch</taxon>
    </lineage>
</organism>
<feature type="non-terminal residue" evidence="1">
    <location>
        <position position="45"/>
    </location>
</feature>
<sequence length="45" mass="4941">METPAIALTIPDAQQLPPSLLSNIEAGFKSAFEQAEKWRNQALTI</sequence>
<name>A0A6J5NBL4_9CAUD</name>
<accession>A0A6J5NBL4</accession>